<dbReference type="Proteomes" id="UP000293360">
    <property type="component" value="Unassembled WGS sequence"/>
</dbReference>
<dbReference type="GO" id="GO:0005743">
    <property type="term" value="C:mitochondrial inner membrane"/>
    <property type="evidence" value="ECO:0007669"/>
    <property type="project" value="TreeGrafter"/>
</dbReference>
<dbReference type="EMBL" id="QJNU01000031">
    <property type="protein sequence ID" value="RYP09706.1"/>
    <property type="molecule type" value="Genomic_DNA"/>
</dbReference>
<reference evidence="6 7" key="1">
    <citation type="submission" date="2018-06" db="EMBL/GenBank/DDBJ databases">
        <title>Complete Genomes of Monosporascus.</title>
        <authorList>
            <person name="Robinson A.J."/>
            <person name="Natvig D.O."/>
        </authorList>
    </citation>
    <scope>NUCLEOTIDE SEQUENCE [LARGE SCALE GENOMIC DNA]</scope>
    <source>
        <strain evidence="6 7">CBS 110550</strain>
    </source>
</reference>
<protein>
    <submittedName>
        <fullName evidence="6">Uncharacterized protein</fullName>
    </submittedName>
</protein>
<keyword evidence="5" id="KW-0472">Membrane</keyword>
<dbReference type="GO" id="GO:0032979">
    <property type="term" value="P:protein insertion into mitochondrial inner membrane from matrix"/>
    <property type="evidence" value="ECO:0007669"/>
    <property type="project" value="TreeGrafter"/>
</dbReference>
<evidence type="ECO:0000256" key="2">
    <source>
        <dbReference type="ARBA" id="ARBA00009877"/>
    </source>
</evidence>
<evidence type="ECO:0000313" key="7">
    <source>
        <dbReference type="Proteomes" id="UP000293360"/>
    </source>
</evidence>
<accession>A0A4Q4TQU6</accession>
<evidence type="ECO:0000256" key="4">
    <source>
        <dbReference type="ARBA" id="ARBA00022989"/>
    </source>
</evidence>
<comment type="subcellular location">
    <subcellularLocation>
        <location evidence="1">Membrane</location>
        <topology evidence="1">Multi-pass membrane protein</topology>
    </subcellularLocation>
</comment>
<comment type="similarity">
    <text evidence="2">Belongs to the OXA1/ALB3/YidC family.</text>
</comment>
<comment type="caution">
    <text evidence="6">The sequence shown here is derived from an EMBL/GenBank/DDBJ whole genome shotgun (WGS) entry which is preliminary data.</text>
</comment>
<evidence type="ECO:0000256" key="5">
    <source>
        <dbReference type="ARBA" id="ARBA00023136"/>
    </source>
</evidence>
<evidence type="ECO:0000313" key="6">
    <source>
        <dbReference type="EMBL" id="RYP09706.1"/>
    </source>
</evidence>
<dbReference type="GO" id="GO:0032977">
    <property type="term" value="F:membrane insertase activity"/>
    <property type="evidence" value="ECO:0007669"/>
    <property type="project" value="InterPro"/>
</dbReference>
<dbReference type="STRING" id="155417.A0A4Q4TQU6"/>
<organism evidence="6 7">
    <name type="scientific">Monosporascus ibericus</name>
    <dbReference type="NCBI Taxonomy" id="155417"/>
    <lineage>
        <taxon>Eukaryota</taxon>
        <taxon>Fungi</taxon>
        <taxon>Dikarya</taxon>
        <taxon>Ascomycota</taxon>
        <taxon>Pezizomycotina</taxon>
        <taxon>Sordariomycetes</taxon>
        <taxon>Xylariomycetidae</taxon>
        <taxon>Xylariales</taxon>
        <taxon>Xylariales incertae sedis</taxon>
        <taxon>Monosporascus</taxon>
    </lineage>
</organism>
<dbReference type="GO" id="GO:0033617">
    <property type="term" value="P:mitochondrial respiratory chain complex IV assembly"/>
    <property type="evidence" value="ECO:0007669"/>
    <property type="project" value="TreeGrafter"/>
</dbReference>
<evidence type="ECO:0000256" key="3">
    <source>
        <dbReference type="ARBA" id="ARBA00022692"/>
    </source>
</evidence>
<proteinExistence type="inferred from homology"/>
<dbReference type="PANTHER" id="PTHR12428">
    <property type="entry name" value="OXA1"/>
    <property type="match status" value="1"/>
</dbReference>
<dbReference type="OrthoDB" id="2148490at2759"/>
<dbReference type="PANTHER" id="PTHR12428:SF65">
    <property type="entry name" value="CYTOCHROME C OXIDASE ASSEMBLY PROTEIN COX18, MITOCHONDRIAL"/>
    <property type="match status" value="1"/>
</dbReference>
<dbReference type="AlphaFoldDB" id="A0A4Q4TQU6"/>
<keyword evidence="3" id="KW-0812">Transmembrane</keyword>
<sequence>MSSIPYLPMRAIRPGIGTRPRLLRFSSPLHRHGLQSKRCFHVGPAIGAAIQGSQDLILSFHNATHLPWYLTIPLVALGVNLLFRLPFNIYTHRIQQRRAELAPILQAWIKRIGDDIHRERVPPGRRKAEAKARFNTVTRRIWGKFGLQDWKLYGNLLGLPFWLVGIDTIRRLCGGPRGLLGRWVFGPGEAEASTMATATTEAATGGAPAAAADAAILSSGTSSTPAGSVPAADLSSSTDGVTEAISHVAAEPSLMTGGCLWFPDLTVADPWHVLPLALSGILVLNLWPRSAAGRRLLLNMGSTAPPGGQEPATSDGNLTSGARFRAGLHRGLMLVSLMIGPLTMDLPAALHLYWISSSAVSWATGNVLRRLYPVDGHAVEPCKGIELPVIRGRRDEAAEVVKVTKGTPPKRAKR</sequence>
<gene>
    <name evidence="6" type="ORF">DL764_001132</name>
</gene>
<keyword evidence="7" id="KW-1185">Reference proteome</keyword>
<name>A0A4Q4TQU6_9PEZI</name>
<keyword evidence="4" id="KW-1133">Transmembrane helix</keyword>
<dbReference type="InterPro" id="IPR001708">
    <property type="entry name" value="YidC/ALB3/OXA1/COX18"/>
</dbReference>
<evidence type="ECO:0000256" key="1">
    <source>
        <dbReference type="ARBA" id="ARBA00004141"/>
    </source>
</evidence>